<organism evidence="1 2">
    <name type="scientific">Virgisporangium ochraceum</name>
    <dbReference type="NCBI Taxonomy" id="65505"/>
    <lineage>
        <taxon>Bacteria</taxon>
        <taxon>Bacillati</taxon>
        <taxon>Actinomycetota</taxon>
        <taxon>Actinomycetes</taxon>
        <taxon>Micromonosporales</taxon>
        <taxon>Micromonosporaceae</taxon>
        <taxon>Virgisporangium</taxon>
    </lineage>
</organism>
<comment type="caution">
    <text evidence="1">The sequence shown here is derived from an EMBL/GenBank/DDBJ whole genome shotgun (WGS) entry which is preliminary data.</text>
</comment>
<dbReference type="Proteomes" id="UP000635606">
    <property type="component" value="Unassembled WGS sequence"/>
</dbReference>
<reference evidence="1" key="1">
    <citation type="submission" date="2021-01" db="EMBL/GenBank/DDBJ databases">
        <title>Whole genome shotgun sequence of Virgisporangium ochraceum NBRC 16418.</title>
        <authorList>
            <person name="Komaki H."/>
            <person name="Tamura T."/>
        </authorList>
    </citation>
    <scope>NUCLEOTIDE SEQUENCE</scope>
    <source>
        <strain evidence="1">NBRC 16418</strain>
    </source>
</reference>
<gene>
    <name evidence="1" type="ORF">Voc01_048820</name>
</gene>
<dbReference type="AlphaFoldDB" id="A0A8J3ZYT4"/>
<evidence type="ECO:0000313" key="2">
    <source>
        <dbReference type="Proteomes" id="UP000635606"/>
    </source>
</evidence>
<dbReference type="EMBL" id="BOPH01000072">
    <property type="protein sequence ID" value="GIJ69965.1"/>
    <property type="molecule type" value="Genomic_DNA"/>
</dbReference>
<sequence length="82" mass="9065">MDSLSLIASLLCPTFVLFTLCYAALCAASPFGPCRRCNGLGRVRPGTPRGRLCRHCNATGIRIRLGRHLWNQAARIHRDGTR</sequence>
<keyword evidence="2" id="KW-1185">Reference proteome</keyword>
<evidence type="ECO:0000313" key="1">
    <source>
        <dbReference type="EMBL" id="GIJ69965.1"/>
    </source>
</evidence>
<proteinExistence type="predicted"/>
<name>A0A8J3ZYT4_9ACTN</name>
<accession>A0A8J3ZYT4</accession>
<protein>
    <submittedName>
        <fullName evidence="1">Uncharacterized protein</fullName>
    </submittedName>
</protein>